<dbReference type="InterPro" id="IPR037523">
    <property type="entry name" value="VOC_core"/>
</dbReference>
<protein>
    <recommendedName>
        <fullName evidence="1">VOC domain-containing protein</fullName>
    </recommendedName>
</protein>
<gene>
    <name evidence="2" type="ORF">SAMN06265376_11210</name>
</gene>
<evidence type="ECO:0000313" key="2">
    <source>
        <dbReference type="EMBL" id="SNS34627.1"/>
    </source>
</evidence>
<dbReference type="RefSeq" id="WP_089373869.1">
    <property type="nucleotide sequence ID" value="NZ_BMEP01000011.1"/>
</dbReference>
<accession>A0A239DQK4</accession>
<dbReference type="Gene3D" id="3.10.180.10">
    <property type="entry name" value="2,3-Dihydroxybiphenyl 1,2-Dioxygenase, domain 1"/>
    <property type="match status" value="1"/>
</dbReference>
<dbReference type="PROSITE" id="PS51819">
    <property type="entry name" value="VOC"/>
    <property type="match status" value="1"/>
</dbReference>
<dbReference type="SUPFAM" id="SSF54593">
    <property type="entry name" value="Glyoxalase/Bleomycin resistance protein/Dihydroxybiphenyl dioxygenase"/>
    <property type="match status" value="1"/>
</dbReference>
<dbReference type="Pfam" id="PF00903">
    <property type="entry name" value="Glyoxalase"/>
    <property type="match status" value="1"/>
</dbReference>
<dbReference type="InterPro" id="IPR004360">
    <property type="entry name" value="Glyas_Fos-R_dOase_dom"/>
</dbReference>
<name>A0A239DQK4_9FLAO</name>
<proteinExistence type="predicted"/>
<feature type="domain" description="VOC" evidence="1">
    <location>
        <begin position="4"/>
        <end position="124"/>
    </location>
</feature>
<dbReference type="InterPro" id="IPR052164">
    <property type="entry name" value="Anthracycline_SecMetBiosynth"/>
</dbReference>
<dbReference type="OrthoDB" id="9804235at2"/>
<dbReference type="EMBL" id="FZNY01000012">
    <property type="protein sequence ID" value="SNS34627.1"/>
    <property type="molecule type" value="Genomic_DNA"/>
</dbReference>
<evidence type="ECO:0000313" key="3">
    <source>
        <dbReference type="Proteomes" id="UP000198379"/>
    </source>
</evidence>
<evidence type="ECO:0000259" key="1">
    <source>
        <dbReference type="PROSITE" id="PS51819"/>
    </source>
</evidence>
<dbReference type="InterPro" id="IPR029068">
    <property type="entry name" value="Glyas_Bleomycin-R_OHBP_Dase"/>
</dbReference>
<dbReference type="PANTHER" id="PTHR33993:SF2">
    <property type="entry name" value="VOC DOMAIN-CONTAINING PROTEIN"/>
    <property type="match status" value="1"/>
</dbReference>
<dbReference type="CDD" id="cd07247">
    <property type="entry name" value="SgaA_N_like"/>
    <property type="match status" value="1"/>
</dbReference>
<dbReference type="PANTHER" id="PTHR33993">
    <property type="entry name" value="GLYOXALASE-RELATED"/>
    <property type="match status" value="1"/>
</dbReference>
<dbReference type="Proteomes" id="UP000198379">
    <property type="component" value="Unassembled WGS sequence"/>
</dbReference>
<organism evidence="2 3">
    <name type="scientific">Dokdonia pacifica</name>
    <dbReference type="NCBI Taxonomy" id="1627892"/>
    <lineage>
        <taxon>Bacteria</taxon>
        <taxon>Pseudomonadati</taxon>
        <taxon>Bacteroidota</taxon>
        <taxon>Flavobacteriia</taxon>
        <taxon>Flavobacteriales</taxon>
        <taxon>Flavobacteriaceae</taxon>
        <taxon>Dokdonia</taxon>
    </lineage>
</organism>
<keyword evidence="3" id="KW-1185">Reference proteome</keyword>
<reference evidence="2 3" key="1">
    <citation type="submission" date="2017-06" db="EMBL/GenBank/DDBJ databases">
        <authorList>
            <person name="Kim H.J."/>
            <person name="Triplett B.A."/>
        </authorList>
    </citation>
    <scope>NUCLEOTIDE SEQUENCE [LARGE SCALE GENOMIC DNA]</scope>
    <source>
        <strain evidence="2 3">DSM 25597</strain>
    </source>
</reference>
<sequence>MRNAVNWFEIPVSNYERAKKFYSEVIGAEIIDHHMEDKHMKYGIFPYDMENNKVGGAILQMEGMNPSTDGSTIYLNGGEDLSVPLSRVEGAGGKILMPKTDIQENGFIAQFTDTEGNRVALHSMG</sequence>
<dbReference type="AlphaFoldDB" id="A0A239DQK4"/>